<dbReference type="PANTHER" id="PTHR35205:SF1">
    <property type="entry name" value="ZU5 DOMAIN-CONTAINING PROTEIN"/>
    <property type="match status" value="1"/>
</dbReference>
<evidence type="ECO:0000259" key="1">
    <source>
        <dbReference type="Pfam" id="PF00931"/>
    </source>
</evidence>
<keyword evidence="3" id="KW-1185">Reference proteome</keyword>
<dbReference type="Gene3D" id="1.25.40.10">
    <property type="entry name" value="Tetratricopeptide repeat domain"/>
    <property type="match status" value="1"/>
</dbReference>
<dbReference type="Gene3D" id="3.40.50.300">
    <property type="entry name" value="P-loop containing nucleotide triphosphate hydrolases"/>
    <property type="match status" value="1"/>
</dbReference>
<dbReference type="AlphaFoldDB" id="A0A918H7F0"/>
<evidence type="ECO:0000313" key="3">
    <source>
        <dbReference type="Proteomes" id="UP000619486"/>
    </source>
</evidence>
<feature type="domain" description="NB-ARC" evidence="1">
    <location>
        <begin position="84"/>
        <end position="220"/>
    </location>
</feature>
<dbReference type="InterPro" id="IPR011990">
    <property type="entry name" value="TPR-like_helical_dom_sf"/>
</dbReference>
<comment type="caution">
    <text evidence="2">The sequence shown here is derived from an EMBL/GenBank/DDBJ whole genome shotgun (WGS) entry which is preliminary data.</text>
</comment>
<organism evidence="2 3">
    <name type="scientific">Streptomyces purpureus</name>
    <dbReference type="NCBI Taxonomy" id="1951"/>
    <lineage>
        <taxon>Bacteria</taxon>
        <taxon>Bacillati</taxon>
        <taxon>Actinomycetota</taxon>
        <taxon>Actinomycetes</taxon>
        <taxon>Kitasatosporales</taxon>
        <taxon>Streptomycetaceae</taxon>
        <taxon>Streptomyces</taxon>
    </lineage>
</organism>
<sequence>MAGQTEASGDGAVAVGGNAGRINTGDHVTQVERATLLPAEALAPSECPAGLVHVPLRTDTFVGRERELSLLDAALGDGAGGVVVQAVHGLGGIGKSTLAARWAATRAADHNPVWWITAETTAELDAGLAALAVAMQPALSGVLSQEALKERALQWLATHDDWLLILDNVTDPADVRPLLARATRGRFLVTTRRASGWQGIARTVALDVLSPSEAVELFTRIRGGGEAGAVEELCAELGFLPLAVEQAAAYCAEAGITPGAYLDLLAQYPAEVFAGTAEGGDASRAVARVWSVSLDRLADTPLAEKILRIIAWWSPEGIPRRFLDPLGTPLEVTEAVRRLAAHSLITLRDGEIAVHRLVQAVARTSGEGVEEARERALLLLARAANPGQGVETARAMAVQAEAFASHTRAEDDSANMAMLFRFATAQFGMDLAYDRALPLAARAAESMLRLCGPDDELTVSSFDDIANLLALSGHTREAVRACEANLSTHVRVLGPDHRRTLAAREQLADTLPPEEHELAVRLREENVERALRVRGARHPETIAARLALAEASWEGAGDLGEAEQFLRDAMNAEPPDEFLVRRIRDMMVWQLLEAGAGEQALALAERVAEESRVRDGDTNAMTLTDRAAFVHLLRKLGHEDRARALWPALLADCERALGESELTRLVRRLMD</sequence>
<protein>
    <recommendedName>
        <fullName evidence="1">NB-ARC domain-containing protein</fullName>
    </recommendedName>
</protein>
<proteinExistence type="predicted"/>
<reference evidence="2" key="1">
    <citation type="journal article" date="2014" name="Int. J. Syst. Evol. Microbiol.">
        <title>Complete genome sequence of Corynebacterium casei LMG S-19264T (=DSM 44701T), isolated from a smear-ripened cheese.</title>
        <authorList>
            <consortium name="US DOE Joint Genome Institute (JGI-PGF)"/>
            <person name="Walter F."/>
            <person name="Albersmeier A."/>
            <person name="Kalinowski J."/>
            <person name="Ruckert C."/>
        </authorList>
    </citation>
    <scope>NUCLEOTIDE SEQUENCE</scope>
    <source>
        <strain evidence="2">JCM 3172</strain>
    </source>
</reference>
<evidence type="ECO:0000313" key="2">
    <source>
        <dbReference type="EMBL" id="GGT38703.1"/>
    </source>
</evidence>
<dbReference type="Proteomes" id="UP000619486">
    <property type="component" value="Unassembled WGS sequence"/>
</dbReference>
<name>A0A918H7F0_9ACTN</name>
<dbReference type="PRINTS" id="PR00364">
    <property type="entry name" value="DISEASERSIST"/>
</dbReference>
<dbReference type="SUPFAM" id="SSF52540">
    <property type="entry name" value="P-loop containing nucleoside triphosphate hydrolases"/>
    <property type="match status" value="1"/>
</dbReference>
<dbReference type="GO" id="GO:0043531">
    <property type="term" value="F:ADP binding"/>
    <property type="evidence" value="ECO:0007669"/>
    <property type="project" value="InterPro"/>
</dbReference>
<gene>
    <name evidence="2" type="ORF">GCM10014713_35590</name>
</gene>
<dbReference type="EMBL" id="BMQQ01000012">
    <property type="protein sequence ID" value="GGT38703.1"/>
    <property type="molecule type" value="Genomic_DNA"/>
</dbReference>
<reference evidence="2" key="2">
    <citation type="submission" date="2020-09" db="EMBL/GenBank/DDBJ databases">
        <authorList>
            <person name="Sun Q."/>
            <person name="Ohkuma M."/>
        </authorList>
    </citation>
    <scope>NUCLEOTIDE SEQUENCE</scope>
    <source>
        <strain evidence="2">JCM 3172</strain>
    </source>
</reference>
<dbReference type="PANTHER" id="PTHR35205">
    <property type="entry name" value="NB-ARC AND TPR DOMAIN PROTEIN"/>
    <property type="match status" value="1"/>
</dbReference>
<dbReference type="RefSeq" id="WP_189202506.1">
    <property type="nucleotide sequence ID" value="NZ_BMQQ01000012.1"/>
</dbReference>
<dbReference type="InterPro" id="IPR002182">
    <property type="entry name" value="NB-ARC"/>
</dbReference>
<dbReference type="Pfam" id="PF00931">
    <property type="entry name" value="NB-ARC"/>
    <property type="match status" value="1"/>
</dbReference>
<accession>A0A918H7F0</accession>
<dbReference type="InterPro" id="IPR027417">
    <property type="entry name" value="P-loop_NTPase"/>
</dbReference>